<organism evidence="1 2">
    <name type="scientific">Luteimicrobium album</name>
    <dbReference type="NCBI Taxonomy" id="1054550"/>
    <lineage>
        <taxon>Bacteria</taxon>
        <taxon>Bacillati</taxon>
        <taxon>Actinomycetota</taxon>
        <taxon>Actinomycetes</taxon>
        <taxon>Micrococcales</taxon>
        <taxon>Luteimicrobium</taxon>
    </lineage>
</organism>
<name>A0ABQ6I7C2_9MICO</name>
<dbReference type="EMBL" id="BSUK01000001">
    <property type="protein sequence ID" value="GMA26191.1"/>
    <property type="molecule type" value="Genomic_DNA"/>
</dbReference>
<gene>
    <name evidence="1" type="ORF">GCM10025864_39500</name>
</gene>
<keyword evidence="2" id="KW-1185">Reference proteome</keyword>
<evidence type="ECO:0008006" key="3">
    <source>
        <dbReference type="Google" id="ProtNLM"/>
    </source>
</evidence>
<sequence>MSIPAPPQKLPPSARDYKRSQAAERAEALKAIHRQWRKMPQGSSWDDAWQRVGPAINQIVTVAQRRIATAALAYVPAVIEDTGQTQNFDADATDVINPLVGVAGDGRPVDSLAYGAVVHSGTAYDTGSTPFQALKSGGEWLTVAMGTALSDTGREAESLAMGTRRVRTYVRMLVPPSCPRCTILAGQVSHTSQAFPRHTNCDCRNIPLNESIAGDYTTDPHAYFHSLTKDQQNEVFGEGDAEAVRSGADIFQVVNAHRNTRLAQVGGRKVWLTSEGTTRRGFAYSRLSTSAGKDIKAGRYRRTNRPRLMPSTIRRIATSREDYLRLLYANGYVI</sequence>
<comment type="caution">
    <text evidence="1">The sequence shown here is derived from an EMBL/GenBank/DDBJ whole genome shotgun (WGS) entry which is preliminary data.</text>
</comment>
<accession>A0ABQ6I7C2</accession>
<dbReference type="Proteomes" id="UP001157091">
    <property type="component" value="Unassembled WGS sequence"/>
</dbReference>
<evidence type="ECO:0000313" key="2">
    <source>
        <dbReference type="Proteomes" id="UP001157091"/>
    </source>
</evidence>
<protein>
    <recommendedName>
        <fullName evidence="3">Capsid maturation protease</fullName>
    </recommendedName>
</protein>
<reference evidence="2" key="1">
    <citation type="journal article" date="2019" name="Int. J. Syst. Evol. Microbiol.">
        <title>The Global Catalogue of Microorganisms (GCM) 10K type strain sequencing project: providing services to taxonomists for standard genome sequencing and annotation.</title>
        <authorList>
            <consortium name="The Broad Institute Genomics Platform"/>
            <consortium name="The Broad Institute Genome Sequencing Center for Infectious Disease"/>
            <person name="Wu L."/>
            <person name="Ma J."/>
        </authorList>
    </citation>
    <scope>NUCLEOTIDE SEQUENCE [LARGE SCALE GENOMIC DNA]</scope>
    <source>
        <strain evidence="2">NBRC 106348</strain>
    </source>
</reference>
<proteinExistence type="predicted"/>
<evidence type="ECO:0000313" key="1">
    <source>
        <dbReference type="EMBL" id="GMA26191.1"/>
    </source>
</evidence>